<evidence type="ECO:0000256" key="1">
    <source>
        <dbReference type="SAM" id="MobiDB-lite"/>
    </source>
</evidence>
<dbReference type="NCBIfam" id="TIGR01644">
    <property type="entry name" value="phage_P2_V"/>
    <property type="match status" value="1"/>
</dbReference>
<gene>
    <name evidence="3" type="ORF">CEW81_16825</name>
</gene>
<dbReference type="InterPro" id="IPR013046">
    <property type="entry name" value="GpV/Gp45"/>
</dbReference>
<dbReference type="Proteomes" id="UP000197098">
    <property type="component" value="Chromosome"/>
</dbReference>
<dbReference type="Gene3D" id="6.20.170.10">
    <property type="match status" value="1"/>
</dbReference>
<protein>
    <recommendedName>
        <fullName evidence="2">Bacteriophage Mu Gp45 N-terminal domain-containing protein</fullName>
    </recommendedName>
</protein>
<dbReference type="Gene3D" id="2.20.25.540">
    <property type="match status" value="1"/>
</dbReference>
<proteinExistence type="predicted"/>
<dbReference type="InterPro" id="IPR014462">
    <property type="entry name" value="Phage_Mu_Gp45"/>
</dbReference>
<accession>A0A248KJC8</accession>
<feature type="region of interest" description="Disordered" evidence="1">
    <location>
        <begin position="164"/>
        <end position="194"/>
    </location>
</feature>
<dbReference type="AlphaFoldDB" id="A0A248KJC8"/>
<sequence length="194" mass="21319">MSEQAFQRLIAPVMRRLRLMIGRAVVTLVNDSLKMQNLQVTSLDDGPLDDVERPLQYGQISVPLAGSEAIMVSLGGDTDSAVALVVDDRRYRPTGLVAGDSGLYHYEGHRIRLTKDGRAIVTCKTVEVYADESGLFDMPKARFTGDLEVDKNLQVKGKTDLQGEATAPDIIVDGKSTKDHVHEEHDGPLTKEMQ</sequence>
<dbReference type="InterPro" id="IPR053861">
    <property type="entry name" value="Phage_Mu_Gp45_N"/>
</dbReference>
<reference evidence="3 4" key="1">
    <citation type="submission" date="2017-06" db="EMBL/GenBank/DDBJ databases">
        <title>Origin of plasmid-mediated fosfomycin resistance gene fosA3.</title>
        <authorList>
            <person name="Ito R."/>
            <person name="Pacey M.P."/>
            <person name="Doi Y."/>
        </authorList>
    </citation>
    <scope>NUCLEOTIDE SEQUENCE [LARGE SCALE GENOMIC DNA]</scope>
    <source>
        <strain evidence="3 4">YDC799</strain>
    </source>
</reference>
<evidence type="ECO:0000313" key="4">
    <source>
        <dbReference type="Proteomes" id="UP000197098"/>
    </source>
</evidence>
<dbReference type="PIRSF" id="PIRSF012337">
    <property type="entry name" value="gp45"/>
    <property type="match status" value="1"/>
</dbReference>
<evidence type="ECO:0000259" key="2">
    <source>
        <dbReference type="Pfam" id="PF06890"/>
    </source>
</evidence>
<evidence type="ECO:0000313" key="3">
    <source>
        <dbReference type="EMBL" id="ASG63788.1"/>
    </source>
</evidence>
<organism evidence="3 4">
    <name type="scientific">Kluyvera genomosp. 3</name>
    <dbReference type="NCBI Taxonomy" id="2774055"/>
    <lineage>
        <taxon>Bacteria</taxon>
        <taxon>Pseudomonadati</taxon>
        <taxon>Pseudomonadota</taxon>
        <taxon>Gammaproteobacteria</taxon>
        <taxon>Enterobacterales</taxon>
        <taxon>Enterobacteriaceae</taxon>
        <taxon>Kluyvera</taxon>
    </lineage>
</organism>
<feature type="compositionally biased region" description="Basic and acidic residues" evidence="1">
    <location>
        <begin position="175"/>
        <end position="194"/>
    </location>
</feature>
<dbReference type="Pfam" id="PF06890">
    <property type="entry name" value="Phage_Mu_Gp45"/>
    <property type="match status" value="1"/>
</dbReference>
<feature type="domain" description="Bacteriophage Mu Gp45 N-terminal" evidence="2">
    <location>
        <begin position="23"/>
        <end position="90"/>
    </location>
</feature>
<dbReference type="EMBL" id="CP022114">
    <property type="protein sequence ID" value="ASG63788.1"/>
    <property type="molecule type" value="Genomic_DNA"/>
</dbReference>
<name>A0A248KJC8_9ENTR</name>